<dbReference type="AlphaFoldDB" id="A0A813WLM0"/>
<dbReference type="Proteomes" id="UP000681722">
    <property type="component" value="Unassembled WGS sequence"/>
</dbReference>
<keyword evidence="1" id="KW-0175">Coiled coil</keyword>
<comment type="caution">
    <text evidence="2">The sequence shown here is derived from an EMBL/GenBank/DDBJ whole genome shotgun (WGS) entry which is preliminary data.</text>
</comment>
<evidence type="ECO:0000313" key="3">
    <source>
        <dbReference type="EMBL" id="CAF3643191.1"/>
    </source>
</evidence>
<reference evidence="2" key="1">
    <citation type="submission" date="2021-02" db="EMBL/GenBank/DDBJ databases">
        <authorList>
            <person name="Nowell W R."/>
        </authorList>
    </citation>
    <scope>NUCLEOTIDE SEQUENCE</scope>
</reference>
<dbReference type="EMBL" id="CAJOBC010000964">
    <property type="protein sequence ID" value="CAF3643191.1"/>
    <property type="molecule type" value="Genomic_DNA"/>
</dbReference>
<keyword evidence="4" id="KW-1185">Reference proteome</keyword>
<dbReference type="EMBL" id="CAJNOQ010000964">
    <property type="protein sequence ID" value="CAF0855430.1"/>
    <property type="molecule type" value="Genomic_DNA"/>
</dbReference>
<accession>A0A813WLM0</accession>
<organism evidence="2 4">
    <name type="scientific">Didymodactylos carnosus</name>
    <dbReference type="NCBI Taxonomy" id="1234261"/>
    <lineage>
        <taxon>Eukaryota</taxon>
        <taxon>Metazoa</taxon>
        <taxon>Spiralia</taxon>
        <taxon>Gnathifera</taxon>
        <taxon>Rotifera</taxon>
        <taxon>Eurotatoria</taxon>
        <taxon>Bdelloidea</taxon>
        <taxon>Philodinida</taxon>
        <taxon>Philodinidae</taxon>
        <taxon>Didymodactylos</taxon>
    </lineage>
</organism>
<feature type="non-terminal residue" evidence="2">
    <location>
        <position position="1"/>
    </location>
</feature>
<evidence type="ECO:0000313" key="2">
    <source>
        <dbReference type="EMBL" id="CAF0855430.1"/>
    </source>
</evidence>
<feature type="coiled-coil region" evidence="1">
    <location>
        <begin position="112"/>
        <end position="146"/>
    </location>
</feature>
<protein>
    <submittedName>
        <fullName evidence="2">Uncharacterized protein</fullName>
    </submittedName>
</protein>
<dbReference type="Proteomes" id="UP000663829">
    <property type="component" value="Unassembled WGS sequence"/>
</dbReference>
<evidence type="ECO:0000313" key="4">
    <source>
        <dbReference type="Proteomes" id="UP000663829"/>
    </source>
</evidence>
<proteinExistence type="predicted"/>
<gene>
    <name evidence="2" type="ORF">GPM918_LOCUS6302</name>
    <name evidence="3" type="ORF">SRO942_LOCUS6302</name>
</gene>
<sequence length="163" mass="19501">EFQERNVKQQSIINDQQKMIQVLKDEQNKIKSFYDKQFNSLNDQCIKEKNEIKSQFDSCMKNLEKSFHTLTLKKEQLERKLSYLSEQHKHELIECKISHENNLKGLLSNDVRSDLENTIQSLKQQIIYLQQRIAFLQNELEQYVQNYGHSTNTLRQNKTPPQQ</sequence>
<dbReference type="OrthoDB" id="78101at2759"/>
<name>A0A813WLM0_9BILA</name>
<evidence type="ECO:0000256" key="1">
    <source>
        <dbReference type="SAM" id="Coils"/>
    </source>
</evidence>